<name>A0A8H4L0R4_9HYPO</name>
<gene>
    <name evidence="2" type="ORF">FALBO_13032</name>
</gene>
<comment type="caution">
    <text evidence="2">The sequence shown here is derived from an EMBL/GenBank/DDBJ whole genome shotgun (WGS) entry which is preliminary data.</text>
</comment>
<organism evidence="2 3">
    <name type="scientific">Fusarium albosuccineum</name>
    <dbReference type="NCBI Taxonomy" id="1237068"/>
    <lineage>
        <taxon>Eukaryota</taxon>
        <taxon>Fungi</taxon>
        <taxon>Dikarya</taxon>
        <taxon>Ascomycota</taxon>
        <taxon>Pezizomycotina</taxon>
        <taxon>Sordariomycetes</taxon>
        <taxon>Hypocreomycetidae</taxon>
        <taxon>Hypocreales</taxon>
        <taxon>Nectriaceae</taxon>
        <taxon>Fusarium</taxon>
        <taxon>Fusarium decemcellulare species complex</taxon>
    </lineage>
</organism>
<evidence type="ECO:0000259" key="1">
    <source>
        <dbReference type="SMART" id="SM00479"/>
    </source>
</evidence>
<proteinExistence type="predicted"/>
<dbReference type="InterPro" id="IPR013520">
    <property type="entry name" value="Ribonucl_H"/>
</dbReference>
<dbReference type="Gene3D" id="3.30.420.10">
    <property type="entry name" value="Ribonuclease H-like superfamily/Ribonuclease H"/>
    <property type="match status" value="1"/>
</dbReference>
<dbReference type="InterPro" id="IPR012337">
    <property type="entry name" value="RNaseH-like_sf"/>
</dbReference>
<sequence length="309" mass="34500">MVGYRTTSNPGSERTRMSRVSAAVRLATDDNWMPPPSVTNNDDFRFVTCSKPGCPSSSAYSEYNAITLRAGYDTCTNHTTVDDVVNRVRTTIKPVNSVFIFYDVEVTSNNEIDQLSATTTDGKHIDLVIKTMVRKNNSPLIGKLSPFVYMLVATEPVAALNAFVEWVKNTVRRMTDGAGTEDDVVLVAHNGMNHDHVLLLKTMLVWGISPPKWRFSDSLPIFKLVIDPENKATLDVLASKYAPWFQHTHHDGLSDAMAIRHIVTKGVTDWEIACLVFSSPCEYFVTSVGLNTFNIRPTLPHTDTINFQR</sequence>
<keyword evidence="3" id="KW-1185">Reference proteome</keyword>
<protein>
    <submittedName>
        <fullName evidence="2">Ribonuclease H</fullName>
    </submittedName>
</protein>
<evidence type="ECO:0000313" key="2">
    <source>
        <dbReference type="EMBL" id="KAF4460191.1"/>
    </source>
</evidence>
<dbReference type="EMBL" id="JAADYS010001996">
    <property type="protein sequence ID" value="KAF4460191.1"/>
    <property type="molecule type" value="Genomic_DNA"/>
</dbReference>
<dbReference type="InterPro" id="IPR036397">
    <property type="entry name" value="RNaseH_sf"/>
</dbReference>
<dbReference type="SMART" id="SM00479">
    <property type="entry name" value="EXOIII"/>
    <property type="match status" value="1"/>
</dbReference>
<feature type="domain" description="Exonuclease" evidence="1">
    <location>
        <begin position="98"/>
        <end position="272"/>
    </location>
</feature>
<evidence type="ECO:0000313" key="3">
    <source>
        <dbReference type="Proteomes" id="UP000554235"/>
    </source>
</evidence>
<reference evidence="2 3" key="1">
    <citation type="submission" date="2020-01" db="EMBL/GenBank/DDBJ databases">
        <title>Identification and distribution of gene clusters putatively required for synthesis of sphingolipid metabolism inhibitors in phylogenetically diverse species of the filamentous fungus Fusarium.</title>
        <authorList>
            <person name="Kim H.-S."/>
            <person name="Busman M."/>
            <person name="Brown D.W."/>
            <person name="Divon H."/>
            <person name="Uhlig S."/>
            <person name="Proctor R.H."/>
        </authorList>
    </citation>
    <scope>NUCLEOTIDE SEQUENCE [LARGE SCALE GENOMIC DNA]</scope>
    <source>
        <strain evidence="2 3">NRRL 20459</strain>
    </source>
</reference>
<dbReference type="GO" id="GO:0003676">
    <property type="term" value="F:nucleic acid binding"/>
    <property type="evidence" value="ECO:0007669"/>
    <property type="project" value="InterPro"/>
</dbReference>
<dbReference type="AlphaFoldDB" id="A0A8H4L0R4"/>
<dbReference type="SUPFAM" id="SSF53098">
    <property type="entry name" value="Ribonuclease H-like"/>
    <property type="match status" value="1"/>
</dbReference>
<dbReference type="Proteomes" id="UP000554235">
    <property type="component" value="Unassembled WGS sequence"/>
</dbReference>
<accession>A0A8H4L0R4</accession>
<dbReference type="OrthoDB" id="5241404at2759"/>